<dbReference type="SUPFAM" id="SSF63862">
    <property type="entry name" value="Thiamin pyrophosphokinase, substrate-binding domain"/>
    <property type="match status" value="1"/>
</dbReference>
<dbReference type="GO" id="GO:0006772">
    <property type="term" value="P:thiamine metabolic process"/>
    <property type="evidence" value="ECO:0007669"/>
    <property type="project" value="InterPro"/>
</dbReference>
<evidence type="ECO:0000259" key="6">
    <source>
        <dbReference type="SMART" id="SM00983"/>
    </source>
</evidence>
<evidence type="ECO:0000313" key="8">
    <source>
        <dbReference type="Proteomes" id="UP000023152"/>
    </source>
</evidence>
<dbReference type="CDD" id="cd07995">
    <property type="entry name" value="TPK"/>
    <property type="match status" value="1"/>
</dbReference>
<evidence type="ECO:0000256" key="1">
    <source>
        <dbReference type="ARBA" id="ARBA00022679"/>
    </source>
</evidence>
<dbReference type="SUPFAM" id="SSF63999">
    <property type="entry name" value="Thiamin pyrophosphokinase, catalytic domain"/>
    <property type="match status" value="1"/>
</dbReference>
<keyword evidence="5" id="KW-0812">Transmembrane</keyword>
<dbReference type="GO" id="GO:0004788">
    <property type="term" value="F:thiamine diphosphokinase activity"/>
    <property type="evidence" value="ECO:0007669"/>
    <property type="project" value="InterPro"/>
</dbReference>
<evidence type="ECO:0000256" key="2">
    <source>
        <dbReference type="ARBA" id="ARBA00022741"/>
    </source>
</evidence>
<dbReference type="PANTHER" id="PTHR13622">
    <property type="entry name" value="THIAMIN PYROPHOSPHOKINASE"/>
    <property type="match status" value="1"/>
</dbReference>
<keyword evidence="3" id="KW-0418">Kinase</keyword>
<feature type="domain" description="Thiamin pyrophosphokinase thiamin-binding" evidence="6">
    <location>
        <begin position="272"/>
        <end position="340"/>
    </location>
</feature>
<keyword evidence="8" id="KW-1185">Reference proteome</keyword>
<dbReference type="GO" id="GO:0030975">
    <property type="term" value="F:thiamine binding"/>
    <property type="evidence" value="ECO:0007669"/>
    <property type="project" value="InterPro"/>
</dbReference>
<dbReference type="InterPro" id="IPR006282">
    <property type="entry name" value="Thi_PPkinase"/>
</dbReference>
<dbReference type="Pfam" id="PF04263">
    <property type="entry name" value="TPK_catalytic"/>
    <property type="match status" value="1"/>
</dbReference>
<dbReference type="InterPro" id="IPR036371">
    <property type="entry name" value="TPK_B1-bd_sf"/>
</dbReference>
<evidence type="ECO:0000256" key="4">
    <source>
        <dbReference type="ARBA" id="ARBA00022840"/>
    </source>
</evidence>
<dbReference type="Pfam" id="PF04265">
    <property type="entry name" value="TPK_B1_binding"/>
    <property type="match status" value="1"/>
</dbReference>
<accession>X6NM55</accession>
<dbReference type="SMART" id="SM00983">
    <property type="entry name" value="TPK_B1_binding"/>
    <property type="match status" value="1"/>
</dbReference>
<proteinExistence type="predicted"/>
<comment type="caution">
    <text evidence="7">The sequence shown here is derived from an EMBL/GenBank/DDBJ whole genome shotgun (WGS) entry which is preliminary data.</text>
</comment>
<dbReference type="GO" id="GO:0016301">
    <property type="term" value="F:kinase activity"/>
    <property type="evidence" value="ECO:0007669"/>
    <property type="project" value="UniProtKB-KW"/>
</dbReference>
<keyword evidence="1" id="KW-0808">Transferase</keyword>
<reference evidence="7 8" key="1">
    <citation type="journal article" date="2013" name="Curr. Biol.">
        <title>The Genome of the Foraminiferan Reticulomyxa filosa.</title>
        <authorList>
            <person name="Glockner G."/>
            <person name="Hulsmann N."/>
            <person name="Schleicher M."/>
            <person name="Noegel A.A."/>
            <person name="Eichinger L."/>
            <person name="Gallinger C."/>
            <person name="Pawlowski J."/>
            <person name="Sierra R."/>
            <person name="Euteneuer U."/>
            <person name="Pillet L."/>
            <person name="Moustafa A."/>
            <person name="Platzer M."/>
            <person name="Groth M."/>
            <person name="Szafranski K."/>
            <person name="Schliwa M."/>
        </authorList>
    </citation>
    <scope>NUCLEOTIDE SEQUENCE [LARGE SCALE GENOMIC DNA]</scope>
</reference>
<dbReference type="GO" id="GO:0005524">
    <property type="term" value="F:ATP binding"/>
    <property type="evidence" value="ECO:0007669"/>
    <property type="project" value="UniProtKB-KW"/>
</dbReference>
<keyword evidence="4" id="KW-0067">ATP-binding</keyword>
<dbReference type="PANTHER" id="PTHR13622:SF8">
    <property type="entry name" value="THIAMIN PYROPHOSPHOKINASE 1"/>
    <property type="match status" value="1"/>
</dbReference>
<dbReference type="EMBL" id="ASPP01007860">
    <property type="protein sequence ID" value="ETO26452.1"/>
    <property type="molecule type" value="Genomic_DNA"/>
</dbReference>
<organism evidence="7 8">
    <name type="scientific">Reticulomyxa filosa</name>
    <dbReference type="NCBI Taxonomy" id="46433"/>
    <lineage>
        <taxon>Eukaryota</taxon>
        <taxon>Sar</taxon>
        <taxon>Rhizaria</taxon>
        <taxon>Retaria</taxon>
        <taxon>Foraminifera</taxon>
        <taxon>Monothalamids</taxon>
        <taxon>Reticulomyxidae</taxon>
        <taxon>Reticulomyxa</taxon>
    </lineage>
</organism>
<dbReference type="AlphaFoldDB" id="X6NM55"/>
<dbReference type="NCBIfam" id="TIGR01378">
    <property type="entry name" value="thi_PPkinase"/>
    <property type="match status" value="1"/>
</dbReference>
<dbReference type="Proteomes" id="UP000023152">
    <property type="component" value="Unassembled WGS sequence"/>
</dbReference>
<keyword evidence="5" id="KW-0472">Membrane</keyword>
<evidence type="ECO:0000256" key="3">
    <source>
        <dbReference type="ARBA" id="ARBA00022777"/>
    </source>
</evidence>
<dbReference type="OrthoDB" id="25149at2759"/>
<dbReference type="OMA" id="WICNNEC"/>
<sequence length="426" mass="48223">MASSLLGCILPRFRSRIPWKKRLFISSLCTHVSYSFRFLTSSASVTPNGFYHDFTFLDRVWDDRNNGKVNSTTLLKQPLQTTNLSKSQSSSLPVGTCYDVIVLNCPADEALVKLCEKSRRVICADGGGNTMYRLQPPDHESEKSVSVPKKKHLLPYAVVGDMDSIERQTLDYFVNLGVKSIYRPSSNNTDFYKALSYELETITESSSSDSEQKNPEYIIAWGAYGERFDHEMQSFNILKQFDTELLPKHKNAGNVRLMLMSGKNFCVALGKGTHKIRLAKTQGPICGVLPIYEPVTVTTFGLKWDLKKSLLSFGGLVSSSNEIVKKTNDEPIVIETDGVVGFFKSFKISISLTCFLDLKFPINVFILIVYFPVVTIAQNKARLVTKTLFWTETKFEWICNNECIFSPFCEQTMCKSIKLNFSLYFH</sequence>
<evidence type="ECO:0000256" key="5">
    <source>
        <dbReference type="SAM" id="Phobius"/>
    </source>
</evidence>
<gene>
    <name evidence="7" type="ORF">RFI_10686</name>
</gene>
<dbReference type="InterPro" id="IPR036759">
    <property type="entry name" value="TPK_catalytic_sf"/>
</dbReference>
<protein>
    <recommendedName>
        <fullName evidence="6">Thiamin pyrophosphokinase thiamin-binding domain-containing protein</fullName>
    </recommendedName>
</protein>
<dbReference type="InterPro" id="IPR007371">
    <property type="entry name" value="TPK_catalytic"/>
</dbReference>
<keyword evidence="5" id="KW-1133">Transmembrane helix</keyword>
<dbReference type="InterPro" id="IPR007373">
    <property type="entry name" value="Thiamin_PyroPKinase_B1-bd"/>
</dbReference>
<dbReference type="GO" id="GO:0009229">
    <property type="term" value="P:thiamine diphosphate biosynthetic process"/>
    <property type="evidence" value="ECO:0007669"/>
    <property type="project" value="InterPro"/>
</dbReference>
<dbReference type="Gene3D" id="3.40.50.10240">
    <property type="entry name" value="Thiamin pyrophosphokinase, catalytic domain"/>
    <property type="match status" value="1"/>
</dbReference>
<keyword evidence="2" id="KW-0547">Nucleotide-binding</keyword>
<evidence type="ECO:0000313" key="7">
    <source>
        <dbReference type="EMBL" id="ETO26452.1"/>
    </source>
</evidence>
<name>X6NM55_RETFI</name>
<feature type="transmembrane region" description="Helical" evidence="5">
    <location>
        <begin position="360"/>
        <end position="377"/>
    </location>
</feature>